<name>A0A024UPF8_9STRA</name>
<accession>A0A024UPF8</accession>
<sequence>MKRGADQSRSAPVLPPPIRNGFPVESPLHAALNKMLHEDENRGSKRPTLPDKPCPFAPNDEPSAGNIHPENPQLFAYTNALLHRVTGRYLPASVVGDGATQVAEIAHIQTDYELVQAVQSIQEISKQFHQVAQLVLAHRKELGKVLLKLETTYLSVFEKVLEASLRFYYKYRQEHAAERHHHRKSTLTLNTRVEELEETIRVLTHHVEAKEILLKSHRVQIRDLEYQNMSLKQDDATLRAMQDEFRELKMYRLDYEKREAQLRKREEDLWKKQDQLDSQNRVLEHHHKSEQVRMAEQARMMKEQYQKQLDAVRKENEELLEYDRRDMPDMSSMKSATLAKTPTTAVATTQTEVDDDGLWDIQDGIPMCVSKDARVRLSWRRFNAFVRCKGCHGRPKHPSDTDKAYSEVWDVKLMRKRWQLAVASEWEVPTVIEHFLAHLPRSAMAFKYYTLPATIDRVEAIYDAKLLADCTDEHDGIGYEPLNQFVTSYFLNICPGRQKAEVEMYRLLISVKALYRGSSMLCMFVRFMQFLHTHPLSPSTSTDAAATNTVPAKPTTKVSPKLDNDDDDKKATLSKLEMTHVGLPKRCTLNQNYLRVYLHARYPTVLAHVIVLQEGAA</sequence>
<keyword evidence="1" id="KW-0175">Coiled coil</keyword>
<dbReference type="EMBL" id="KI913954">
    <property type="protein sequence ID" value="ETW07732.1"/>
    <property type="molecule type" value="Genomic_DNA"/>
</dbReference>
<feature type="coiled-coil region" evidence="1">
    <location>
        <begin position="295"/>
        <end position="322"/>
    </location>
</feature>
<dbReference type="STRING" id="157072.A0A024UPF8"/>
<evidence type="ECO:0000256" key="2">
    <source>
        <dbReference type="SAM" id="MobiDB-lite"/>
    </source>
</evidence>
<evidence type="ECO:0000256" key="1">
    <source>
        <dbReference type="SAM" id="Coils"/>
    </source>
</evidence>
<organism evidence="3">
    <name type="scientific">Aphanomyces invadans</name>
    <dbReference type="NCBI Taxonomy" id="157072"/>
    <lineage>
        <taxon>Eukaryota</taxon>
        <taxon>Sar</taxon>
        <taxon>Stramenopiles</taxon>
        <taxon>Oomycota</taxon>
        <taxon>Saprolegniomycetes</taxon>
        <taxon>Saprolegniales</taxon>
        <taxon>Verrucalvaceae</taxon>
        <taxon>Aphanomyces</taxon>
    </lineage>
</organism>
<dbReference type="OrthoDB" id="126524at2759"/>
<dbReference type="AlphaFoldDB" id="A0A024UPF8"/>
<dbReference type="GeneID" id="20079229"/>
<dbReference type="eggNOG" id="ENOG502QR05">
    <property type="taxonomic scope" value="Eukaryota"/>
</dbReference>
<gene>
    <name evidence="3" type="ORF">H310_02179</name>
</gene>
<proteinExistence type="predicted"/>
<protein>
    <submittedName>
        <fullName evidence="3">Uncharacterized protein</fullName>
    </submittedName>
</protein>
<dbReference type="VEuPathDB" id="FungiDB:H310_02179"/>
<feature type="compositionally biased region" description="Polar residues" evidence="2">
    <location>
        <begin position="541"/>
        <end position="550"/>
    </location>
</feature>
<reference evidence="3" key="1">
    <citation type="submission" date="2013-12" db="EMBL/GenBank/DDBJ databases">
        <title>The Genome Sequence of Aphanomyces invadans NJM9701.</title>
        <authorList>
            <consortium name="The Broad Institute Genomics Platform"/>
            <person name="Russ C."/>
            <person name="Tyler B."/>
            <person name="van West P."/>
            <person name="Dieguez-Uribeondo J."/>
            <person name="Young S.K."/>
            <person name="Zeng Q."/>
            <person name="Gargeya S."/>
            <person name="Fitzgerald M."/>
            <person name="Abouelleil A."/>
            <person name="Alvarado L."/>
            <person name="Chapman S.B."/>
            <person name="Gainer-Dewar J."/>
            <person name="Goldberg J."/>
            <person name="Griggs A."/>
            <person name="Gujja S."/>
            <person name="Hansen M."/>
            <person name="Howarth C."/>
            <person name="Imamovic A."/>
            <person name="Ireland A."/>
            <person name="Larimer J."/>
            <person name="McCowan C."/>
            <person name="Murphy C."/>
            <person name="Pearson M."/>
            <person name="Poon T.W."/>
            <person name="Priest M."/>
            <person name="Roberts A."/>
            <person name="Saif S."/>
            <person name="Shea T."/>
            <person name="Sykes S."/>
            <person name="Wortman J."/>
            <person name="Nusbaum C."/>
            <person name="Birren B."/>
        </authorList>
    </citation>
    <scope>NUCLEOTIDE SEQUENCE [LARGE SCALE GENOMIC DNA]</scope>
    <source>
        <strain evidence="3">NJM9701</strain>
    </source>
</reference>
<evidence type="ECO:0000313" key="3">
    <source>
        <dbReference type="EMBL" id="ETW07732.1"/>
    </source>
</evidence>
<dbReference type="RefSeq" id="XP_008863825.1">
    <property type="nucleotide sequence ID" value="XM_008865603.1"/>
</dbReference>
<feature type="region of interest" description="Disordered" evidence="2">
    <location>
        <begin position="39"/>
        <end position="63"/>
    </location>
</feature>
<feature type="region of interest" description="Disordered" evidence="2">
    <location>
        <begin position="1"/>
        <end position="26"/>
    </location>
</feature>
<feature type="region of interest" description="Disordered" evidence="2">
    <location>
        <begin position="541"/>
        <end position="567"/>
    </location>
</feature>